<dbReference type="InterPro" id="IPR000878">
    <property type="entry name" value="4pyrrol_Mease"/>
</dbReference>
<evidence type="ECO:0000259" key="7">
    <source>
        <dbReference type="Pfam" id="PF00590"/>
    </source>
</evidence>
<dbReference type="HAMAP" id="MF_01877">
    <property type="entry name" value="16SrRNA_methyltr_I"/>
    <property type="match status" value="1"/>
</dbReference>
<feature type="domain" description="Tetrapyrrole methylase" evidence="7">
    <location>
        <begin position="15"/>
        <end position="214"/>
    </location>
</feature>
<dbReference type="InterPro" id="IPR018063">
    <property type="entry name" value="SAM_MeTrfase_RsmI_CS"/>
</dbReference>
<dbReference type="PANTHER" id="PTHR46111">
    <property type="entry name" value="RIBOSOMAL RNA SMALL SUBUNIT METHYLTRANSFERASE I"/>
    <property type="match status" value="1"/>
</dbReference>
<evidence type="ECO:0000313" key="9">
    <source>
        <dbReference type="EMBL" id="RLU55964.1"/>
    </source>
</evidence>
<protein>
    <recommendedName>
        <fullName evidence="6">Ribosomal RNA small subunit methyltransferase I</fullName>
        <ecNumber evidence="6">2.1.1.198</ecNumber>
    </recommendedName>
    <alternativeName>
        <fullName evidence="6">16S rRNA 2'-O-ribose C1402 methyltransferase</fullName>
    </alternativeName>
    <alternativeName>
        <fullName evidence="6">rRNA (cytidine-2'-O-)-methyltransferase RsmI</fullName>
    </alternativeName>
</protein>
<dbReference type="SMR" id="A0A1J0N0H8"/>
<dbReference type="PIRSF" id="PIRSF005917">
    <property type="entry name" value="MTase_YraL"/>
    <property type="match status" value="1"/>
</dbReference>
<evidence type="ECO:0000313" key="11">
    <source>
        <dbReference type="Proteomes" id="UP000269148"/>
    </source>
</evidence>
<dbReference type="SUPFAM" id="SSF53790">
    <property type="entry name" value="Tetrapyrrole methylase"/>
    <property type="match status" value="1"/>
</dbReference>
<keyword evidence="4 6" id="KW-0808">Transferase</keyword>
<dbReference type="KEGG" id="sio:DW64_07140"/>
<dbReference type="GO" id="GO:0005737">
    <property type="term" value="C:cytoplasm"/>
    <property type="evidence" value="ECO:0007669"/>
    <property type="project" value="UniProtKB-SubCell"/>
</dbReference>
<gene>
    <name evidence="6 9" type="primary">rsmI</name>
    <name evidence="9" type="ORF">DIY07_07340</name>
    <name evidence="8" type="ORF">DQ08_07155</name>
</gene>
<dbReference type="GeneID" id="35766423"/>
<dbReference type="Gene3D" id="3.40.1010.10">
    <property type="entry name" value="Cobalt-precorrin-4 Transmethylase, Domain 1"/>
    <property type="match status" value="1"/>
</dbReference>
<reference evidence="9 11" key="2">
    <citation type="submission" date="2018-06" db="EMBL/GenBank/DDBJ databases">
        <title>Mutators as drivers of adaptation in pathogenic bacteria and a risk factor for host jumps and vaccine escape.</title>
        <authorList>
            <person name="Barnes A.C."/>
            <person name="Silayeva O."/>
        </authorList>
    </citation>
    <scope>NUCLEOTIDE SEQUENCE [LARGE SCALE GENOMIC DNA]</scope>
    <source>
        <strain evidence="9 11">QMA0445</strain>
    </source>
</reference>
<dbReference type="EMBL" id="QLQD01000065">
    <property type="protein sequence ID" value="RLU55964.1"/>
    <property type="molecule type" value="Genomic_DNA"/>
</dbReference>
<dbReference type="eggNOG" id="COG0313">
    <property type="taxonomic scope" value="Bacteria"/>
</dbReference>
<comment type="function">
    <text evidence="6">Catalyzes the 2'-O-methylation of the ribose of cytidine 1402 (C1402) in 16S rRNA.</text>
</comment>
<dbReference type="AlphaFoldDB" id="A0A1J0N0H8"/>
<dbReference type="FunFam" id="3.30.950.10:FF:000002">
    <property type="entry name" value="Ribosomal RNA small subunit methyltransferase I"/>
    <property type="match status" value="1"/>
</dbReference>
<dbReference type="Gene3D" id="3.30.950.10">
    <property type="entry name" value="Methyltransferase, Cobalt-precorrin-4 Transmethylase, Domain 2"/>
    <property type="match status" value="1"/>
</dbReference>
<dbReference type="PANTHER" id="PTHR46111:SF1">
    <property type="entry name" value="RIBOSOMAL RNA SMALL SUBUNIT METHYLTRANSFERASE I"/>
    <property type="match status" value="1"/>
</dbReference>
<dbReference type="InterPro" id="IPR008189">
    <property type="entry name" value="rRNA_ssu_MeTfrase_I"/>
</dbReference>
<dbReference type="InterPro" id="IPR014777">
    <property type="entry name" value="4pyrrole_Mease_sub1"/>
</dbReference>
<dbReference type="NCBIfam" id="TIGR00096">
    <property type="entry name" value="16S rRNA (cytidine(1402)-2'-O)-methyltransferase"/>
    <property type="match status" value="1"/>
</dbReference>
<evidence type="ECO:0000256" key="4">
    <source>
        <dbReference type="ARBA" id="ARBA00022679"/>
    </source>
</evidence>
<dbReference type="STRING" id="1346.BMF34_07185"/>
<evidence type="ECO:0000256" key="2">
    <source>
        <dbReference type="ARBA" id="ARBA00022552"/>
    </source>
</evidence>
<dbReference type="OrthoDB" id="9809084at2"/>
<keyword evidence="2 6" id="KW-0698">rRNA processing</keyword>
<dbReference type="KEGG" id="siz:SI82_07260"/>
<comment type="similarity">
    <text evidence="6">Belongs to the methyltransferase superfamily. RsmI family.</text>
</comment>
<dbReference type="Proteomes" id="UP000269148">
    <property type="component" value="Unassembled WGS sequence"/>
</dbReference>
<reference evidence="8 10" key="1">
    <citation type="journal article" date="2014" name="Genome Announc.">
        <title>Complete Genome Sequence of a Virulent Strain, Streptococcus iniae ISET0901, Isolated from Diseased Tilapia.</title>
        <authorList>
            <person name="Pridgeon J.W."/>
            <person name="Zhang D."/>
            <person name="Zhang L."/>
        </authorList>
    </citation>
    <scope>NUCLEOTIDE SEQUENCE [LARGE SCALE GENOMIC DNA]</scope>
    <source>
        <strain evidence="8 10">ISET0901</strain>
    </source>
</reference>
<name>A0A1J0N0H8_STRIN</name>
<keyword evidence="1 6" id="KW-0963">Cytoplasm</keyword>
<evidence type="ECO:0000313" key="8">
    <source>
        <dbReference type="EMBL" id="AHY16228.1"/>
    </source>
</evidence>
<dbReference type="InterPro" id="IPR014776">
    <property type="entry name" value="4pyrrole_Mease_sub2"/>
</dbReference>
<evidence type="ECO:0000256" key="6">
    <source>
        <dbReference type="HAMAP-Rule" id="MF_01877"/>
    </source>
</evidence>
<keyword evidence="10" id="KW-1185">Reference proteome</keyword>
<evidence type="ECO:0000256" key="3">
    <source>
        <dbReference type="ARBA" id="ARBA00022603"/>
    </source>
</evidence>
<dbReference type="EMBL" id="CP007586">
    <property type="protein sequence ID" value="AHY16228.1"/>
    <property type="molecule type" value="Genomic_DNA"/>
</dbReference>
<comment type="subcellular location">
    <subcellularLocation>
        <location evidence="6">Cytoplasm</location>
    </subcellularLocation>
</comment>
<proteinExistence type="inferred from homology"/>
<dbReference type="FunFam" id="3.40.1010.10:FF:000002">
    <property type="entry name" value="Ribosomal RNA small subunit methyltransferase I"/>
    <property type="match status" value="1"/>
</dbReference>
<keyword evidence="5 6" id="KW-0949">S-adenosyl-L-methionine</keyword>
<dbReference type="InterPro" id="IPR035996">
    <property type="entry name" value="4pyrrol_Methylase_sf"/>
</dbReference>
<dbReference type="PROSITE" id="PS01296">
    <property type="entry name" value="RSMI"/>
    <property type="match status" value="1"/>
</dbReference>
<dbReference type="RefSeq" id="WP_003101524.1">
    <property type="nucleotide sequence ID" value="NZ_CP010783.1"/>
</dbReference>
<keyword evidence="3 6" id="KW-0489">Methyltransferase</keyword>
<sequence length="288" mass="32218">MQIQKSFKTQKETGTLYLVPTPIGNLQDMTYRAVSVLEDVDFICAEDTRNTGILLKHFDISTKQISFHEHNAYEKIPDLIELLKEGKNLAQVSDAGMPSISDPGHDLVKEAIKSDITVVSLPGASAGITALIASGIAPQPHLFFGFLPRKSGQQKAFFQEKVTYPETQIFYESPFRVADTLANMLSVYGNRQVVLVRELTKLYEEYQRGSISELLSFLEEHPLKGECLLIVEGQNKDQVLEESEQLDPISLVKEEVAAGAKPNAAIKSIAKKYKLNRQELYQAYHELT</sequence>
<organism evidence="9 11">
    <name type="scientific">Streptococcus iniae</name>
    <name type="common">Streptococcus shiloi</name>
    <dbReference type="NCBI Taxonomy" id="1346"/>
    <lineage>
        <taxon>Bacteria</taxon>
        <taxon>Bacillati</taxon>
        <taxon>Bacillota</taxon>
        <taxon>Bacilli</taxon>
        <taxon>Lactobacillales</taxon>
        <taxon>Streptococcaceae</taxon>
        <taxon>Streptococcus</taxon>
    </lineage>
</organism>
<evidence type="ECO:0000256" key="5">
    <source>
        <dbReference type="ARBA" id="ARBA00022691"/>
    </source>
</evidence>
<dbReference type="Pfam" id="PF00590">
    <property type="entry name" value="TP_methylase"/>
    <property type="match status" value="1"/>
</dbReference>
<dbReference type="KEGG" id="siq:DQ08_07155"/>
<evidence type="ECO:0000256" key="1">
    <source>
        <dbReference type="ARBA" id="ARBA00022490"/>
    </source>
</evidence>
<accession>A0A1J0N0H8</accession>
<evidence type="ECO:0000313" key="10">
    <source>
        <dbReference type="Proteomes" id="UP000025245"/>
    </source>
</evidence>
<comment type="catalytic activity">
    <reaction evidence="6">
        <text>cytidine(1402) in 16S rRNA + S-adenosyl-L-methionine = 2'-O-methylcytidine(1402) in 16S rRNA + S-adenosyl-L-homocysteine + H(+)</text>
        <dbReference type="Rhea" id="RHEA:42924"/>
        <dbReference type="Rhea" id="RHEA-COMP:10285"/>
        <dbReference type="Rhea" id="RHEA-COMP:10286"/>
        <dbReference type="ChEBI" id="CHEBI:15378"/>
        <dbReference type="ChEBI" id="CHEBI:57856"/>
        <dbReference type="ChEBI" id="CHEBI:59789"/>
        <dbReference type="ChEBI" id="CHEBI:74495"/>
        <dbReference type="ChEBI" id="CHEBI:82748"/>
        <dbReference type="EC" id="2.1.1.198"/>
    </reaction>
</comment>
<dbReference type="Proteomes" id="UP000025245">
    <property type="component" value="Chromosome"/>
</dbReference>
<dbReference type="GO" id="GO:0070677">
    <property type="term" value="F:rRNA (cytosine-2'-O-)-methyltransferase activity"/>
    <property type="evidence" value="ECO:0007669"/>
    <property type="project" value="UniProtKB-UniRule"/>
</dbReference>
<dbReference type="EC" id="2.1.1.198" evidence="6"/>
<dbReference type="CDD" id="cd11648">
    <property type="entry name" value="RsmI"/>
    <property type="match status" value="1"/>
</dbReference>